<dbReference type="Pfam" id="PF05048">
    <property type="entry name" value="NosD"/>
    <property type="match status" value="2"/>
</dbReference>
<feature type="domain" description="Periplasmic copper-binding protein NosD beta helix" evidence="3">
    <location>
        <begin position="275"/>
        <end position="366"/>
    </location>
</feature>
<dbReference type="InterPro" id="IPR012334">
    <property type="entry name" value="Pectin_lyas_fold"/>
</dbReference>
<dbReference type="PANTHER" id="PTHR22990">
    <property type="entry name" value="F-BOX ONLY PROTEIN"/>
    <property type="match status" value="1"/>
</dbReference>
<organism evidence="4 5">
    <name type="scientific">Sulfitobacter aestuariivivens</name>
    <dbReference type="NCBI Taxonomy" id="2766981"/>
    <lineage>
        <taxon>Bacteria</taxon>
        <taxon>Pseudomonadati</taxon>
        <taxon>Pseudomonadota</taxon>
        <taxon>Alphaproteobacteria</taxon>
        <taxon>Rhodobacterales</taxon>
        <taxon>Roseobacteraceae</taxon>
        <taxon>Sulfitobacter</taxon>
    </lineage>
</organism>
<comment type="caution">
    <text evidence="4">The sequence shown here is derived from an EMBL/GenBank/DDBJ whole genome shotgun (WGS) entry which is preliminary data.</text>
</comment>
<dbReference type="SUPFAM" id="SSF51126">
    <property type="entry name" value="Pectin lyase-like"/>
    <property type="match status" value="1"/>
</dbReference>
<sequence length="530" mass="55406">MASLLRLPLLRFCVVAVALLAPVAALSGPTLDAKELRAAVRAFEARTAGQVLRPVDVAALRADLGLGTAGRVAAPSDDAATGKPALSGAGGLFALQTGQAIQTPNVRSSGQREGPVDAGTTNFRLMMASLAQSYSGINTLSVITAQGARGSTALSIRSGTVTLADVRSLFAANGMPPRADGTFTAPLVLWPDATLRLSPGERMGLARDQGAFVLSMGHLEINGALIEVVGGENPHEPVFMPFVTVLGSGSIQMVGSTLRGLGFGRTAKFAGLTVAGNPLMQAKRRVILRGNLFDDIKIVTIAGAPAAEISGNTFSNARNNALNVMNAPYAVVRGNLFRGTAPTNAIRVDLGSDHALIAQNVFLGGERVAVLINGNSNSVAVRDNLIWRRDGAGIKFLNTRCGLAEGNILVDNRQKGIEVRKSDGVVVQQNLITGNRSAGVWVSAQAEDARTAVRDNIFEANGAGLSAATGAEIWISGNNFSRQLPKLLDGDIARLSTRLVRDLRGEGSWRLNRGKAHAQEMLTPLCGSET</sequence>
<name>A0A927HGJ6_9RHOB</name>
<proteinExistence type="predicted"/>
<accession>A0A927HGJ6</accession>
<feature type="domain" description="Periplasmic copper-binding protein NosD beta helix" evidence="3">
    <location>
        <begin position="374"/>
        <end position="481"/>
    </location>
</feature>
<dbReference type="AlphaFoldDB" id="A0A927HGJ6"/>
<keyword evidence="5" id="KW-1185">Reference proteome</keyword>
<reference evidence="4" key="1">
    <citation type="submission" date="2020-08" db="EMBL/GenBank/DDBJ databases">
        <title>Sulfitobacter aestuariivivens sp. nov., isolated from a tidal flat.</title>
        <authorList>
            <person name="Park S."/>
            <person name="Yoon J.-H."/>
        </authorList>
    </citation>
    <scope>NUCLEOTIDE SEQUENCE</scope>
    <source>
        <strain evidence="4">TSTF-M16</strain>
    </source>
</reference>
<evidence type="ECO:0000256" key="2">
    <source>
        <dbReference type="SAM" id="SignalP"/>
    </source>
</evidence>
<dbReference type="Gene3D" id="2.160.20.10">
    <property type="entry name" value="Single-stranded right-handed beta-helix, Pectin lyase-like"/>
    <property type="match status" value="1"/>
</dbReference>
<dbReference type="RefSeq" id="WP_191077071.1">
    <property type="nucleotide sequence ID" value="NZ_JACTAG010000003.1"/>
</dbReference>
<keyword evidence="2" id="KW-0732">Signal</keyword>
<keyword evidence="1" id="KW-0677">Repeat</keyword>
<dbReference type="InterPro" id="IPR051550">
    <property type="entry name" value="SCF-Subunits/Alg-Epimerases"/>
</dbReference>
<feature type="signal peptide" evidence="2">
    <location>
        <begin position="1"/>
        <end position="27"/>
    </location>
</feature>
<evidence type="ECO:0000256" key="1">
    <source>
        <dbReference type="ARBA" id="ARBA00022737"/>
    </source>
</evidence>
<dbReference type="Proteomes" id="UP000635142">
    <property type="component" value="Unassembled WGS sequence"/>
</dbReference>
<dbReference type="PANTHER" id="PTHR22990:SF15">
    <property type="entry name" value="F-BOX ONLY PROTEIN 10"/>
    <property type="match status" value="1"/>
</dbReference>
<dbReference type="EMBL" id="JACTAG010000003">
    <property type="protein sequence ID" value="MBD3666056.1"/>
    <property type="molecule type" value="Genomic_DNA"/>
</dbReference>
<feature type="chain" id="PRO_5037839702" evidence="2">
    <location>
        <begin position="28"/>
        <end position="530"/>
    </location>
</feature>
<gene>
    <name evidence="4" type="ORF">H9Q16_19125</name>
</gene>
<dbReference type="InterPro" id="IPR006626">
    <property type="entry name" value="PbH1"/>
</dbReference>
<protein>
    <submittedName>
        <fullName evidence="4">Right-handed parallel beta-helix repeat-containing protein</fullName>
    </submittedName>
</protein>
<evidence type="ECO:0000313" key="4">
    <source>
        <dbReference type="EMBL" id="MBD3666056.1"/>
    </source>
</evidence>
<dbReference type="InterPro" id="IPR007742">
    <property type="entry name" value="NosD_dom"/>
</dbReference>
<evidence type="ECO:0000313" key="5">
    <source>
        <dbReference type="Proteomes" id="UP000635142"/>
    </source>
</evidence>
<evidence type="ECO:0000259" key="3">
    <source>
        <dbReference type="Pfam" id="PF05048"/>
    </source>
</evidence>
<dbReference type="SMART" id="SM00710">
    <property type="entry name" value="PbH1"/>
    <property type="match status" value="7"/>
</dbReference>
<dbReference type="InterPro" id="IPR011050">
    <property type="entry name" value="Pectin_lyase_fold/virulence"/>
</dbReference>